<evidence type="ECO:0000313" key="10">
    <source>
        <dbReference type="Proteomes" id="UP000030700"/>
    </source>
</evidence>
<keyword evidence="4 7" id="KW-0812">Transmembrane</keyword>
<keyword evidence="10" id="KW-1185">Reference proteome</keyword>
<evidence type="ECO:0000259" key="8">
    <source>
        <dbReference type="PROSITE" id="PS50928"/>
    </source>
</evidence>
<feature type="transmembrane region" description="Helical" evidence="7">
    <location>
        <begin position="71"/>
        <end position="95"/>
    </location>
</feature>
<dbReference type="STRING" id="1499966.U14_00926"/>
<dbReference type="InterPro" id="IPR000515">
    <property type="entry name" value="MetI-like"/>
</dbReference>
<proteinExistence type="inferred from homology"/>
<protein>
    <submittedName>
        <fullName evidence="9">Binding-protein-dependent transport systems inner membrane component</fullName>
    </submittedName>
</protein>
<evidence type="ECO:0000256" key="5">
    <source>
        <dbReference type="ARBA" id="ARBA00022989"/>
    </source>
</evidence>
<dbReference type="EMBL" id="DF820455">
    <property type="protein sequence ID" value="GAK49703.1"/>
    <property type="molecule type" value="Genomic_DNA"/>
</dbReference>
<feature type="transmembrane region" description="Helical" evidence="7">
    <location>
        <begin position="107"/>
        <end position="128"/>
    </location>
</feature>
<dbReference type="Gene3D" id="1.10.3720.10">
    <property type="entry name" value="MetI-like"/>
    <property type="match status" value="1"/>
</dbReference>
<keyword evidence="5 7" id="KW-1133">Transmembrane helix</keyword>
<dbReference type="SUPFAM" id="SSF161098">
    <property type="entry name" value="MetI-like"/>
    <property type="match status" value="1"/>
</dbReference>
<dbReference type="GO" id="GO:0005886">
    <property type="term" value="C:plasma membrane"/>
    <property type="evidence" value="ECO:0007669"/>
    <property type="project" value="UniProtKB-SubCell"/>
</dbReference>
<name>A0A0S6VRC0_9BACT</name>
<dbReference type="AlphaFoldDB" id="A0A0S6VRC0"/>
<comment type="subcellular location">
    <subcellularLocation>
        <location evidence="1 7">Cell membrane</location>
        <topology evidence="1 7">Multi-pass membrane protein</topology>
    </subcellularLocation>
</comment>
<evidence type="ECO:0000256" key="2">
    <source>
        <dbReference type="ARBA" id="ARBA00022448"/>
    </source>
</evidence>
<evidence type="ECO:0000256" key="6">
    <source>
        <dbReference type="ARBA" id="ARBA00023136"/>
    </source>
</evidence>
<evidence type="ECO:0000256" key="4">
    <source>
        <dbReference type="ARBA" id="ARBA00022692"/>
    </source>
</evidence>
<feature type="transmembrane region" description="Helical" evidence="7">
    <location>
        <begin position="242"/>
        <end position="263"/>
    </location>
</feature>
<gene>
    <name evidence="9" type="ORF">U14_00926</name>
</gene>
<organism evidence="9">
    <name type="scientific">Candidatus Moduliflexus flocculans</name>
    <dbReference type="NCBI Taxonomy" id="1499966"/>
    <lineage>
        <taxon>Bacteria</taxon>
        <taxon>Candidatus Moduliflexota</taxon>
        <taxon>Candidatus Moduliflexia</taxon>
        <taxon>Candidatus Moduliflexales</taxon>
        <taxon>Candidatus Moduliflexaceae</taxon>
    </lineage>
</organism>
<dbReference type="PANTHER" id="PTHR43744:SF12">
    <property type="entry name" value="ABC TRANSPORTER PERMEASE PROTEIN MG189-RELATED"/>
    <property type="match status" value="1"/>
</dbReference>
<feature type="transmembrane region" description="Helical" evidence="7">
    <location>
        <begin position="184"/>
        <end position="206"/>
    </location>
</feature>
<keyword evidence="6 7" id="KW-0472">Membrane</keyword>
<keyword evidence="2 7" id="KW-0813">Transport</keyword>
<feature type="transmembrane region" description="Helical" evidence="7">
    <location>
        <begin position="140"/>
        <end position="163"/>
    </location>
</feature>
<keyword evidence="3" id="KW-1003">Cell membrane</keyword>
<dbReference type="HOGENOM" id="CLU_016047_1_2_0"/>
<dbReference type="PANTHER" id="PTHR43744">
    <property type="entry name" value="ABC TRANSPORTER PERMEASE PROTEIN MG189-RELATED-RELATED"/>
    <property type="match status" value="1"/>
</dbReference>
<sequence>MNSSLKRTALNTVIYAGAICWLIITTYPLLFLLQNSMKITNEFYKGNVWTLPAQITLQNYQRVMENHFFRFFSNSVFITSISLVLILIVSSSAAFGLARIKFPGRKLFYLLFVGGLTIPIHITLIPVYTLTRQLGLYDSLWALIGPYVACAMPTNVFILTAFMEEIHPSLEEAAYMDGANRWQVYWNIVLPISRPALVAVGLFTLVNLWNEFIFALTLISTEAKRPLTLAIWNFQGQFATDIPAMMASLLISSLPLLVLYGIFKERLIEGLTAGAVKG</sequence>
<dbReference type="PROSITE" id="PS50928">
    <property type="entry name" value="ABC_TM1"/>
    <property type="match status" value="1"/>
</dbReference>
<dbReference type="CDD" id="cd06261">
    <property type="entry name" value="TM_PBP2"/>
    <property type="match status" value="1"/>
</dbReference>
<dbReference type="Pfam" id="PF00528">
    <property type="entry name" value="BPD_transp_1"/>
    <property type="match status" value="1"/>
</dbReference>
<dbReference type="GO" id="GO:0055085">
    <property type="term" value="P:transmembrane transport"/>
    <property type="evidence" value="ECO:0007669"/>
    <property type="project" value="InterPro"/>
</dbReference>
<feature type="transmembrane region" description="Helical" evidence="7">
    <location>
        <begin position="12"/>
        <end position="33"/>
    </location>
</feature>
<feature type="domain" description="ABC transmembrane type-1" evidence="8">
    <location>
        <begin position="72"/>
        <end position="263"/>
    </location>
</feature>
<comment type="similarity">
    <text evidence="7">Belongs to the binding-protein-dependent transport system permease family.</text>
</comment>
<evidence type="ECO:0000256" key="7">
    <source>
        <dbReference type="RuleBase" id="RU363032"/>
    </source>
</evidence>
<accession>A0A0S6VRC0</accession>
<evidence type="ECO:0000313" key="9">
    <source>
        <dbReference type="EMBL" id="GAK49703.1"/>
    </source>
</evidence>
<dbReference type="InterPro" id="IPR035906">
    <property type="entry name" value="MetI-like_sf"/>
</dbReference>
<evidence type="ECO:0000256" key="1">
    <source>
        <dbReference type="ARBA" id="ARBA00004651"/>
    </source>
</evidence>
<reference evidence="9" key="1">
    <citation type="journal article" date="2015" name="PeerJ">
        <title>First genomic representation of candidate bacterial phylum KSB3 points to enhanced environmental sensing as a trigger of wastewater bulking.</title>
        <authorList>
            <person name="Sekiguchi Y."/>
            <person name="Ohashi A."/>
            <person name="Parks D.H."/>
            <person name="Yamauchi T."/>
            <person name="Tyson G.W."/>
            <person name="Hugenholtz P."/>
        </authorList>
    </citation>
    <scope>NUCLEOTIDE SEQUENCE [LARGE SCALE GENOMIC DNA]</scope>
</reference>
<evidence type="ECO:0000256" key="3">
    <source>
        <dbReference type="ARBA" id="ARBA00022475"/>
    </source>
</evidence>
<dbReference type="Proteomes" id="UP000030700">
    <property type="component" value="Unassembled WGS sequence"/>
</dbReference>